<evidence type="ECO:0000313" key="1">
    <source>
        <dbReference type="EMBL" id="USN15541.1"/>
    </source>
</evidence>
<sequence length="130" mass="14210">MLLLSDKFLLDPAQIATVFLDKTETNVVMTNGIAYGVEELPLDIARMRAAWELRHFADKIMEEKALPIAIKYDAKDGYRFICCEHTARITAMKQKEAAADPAACSNCYGAKVVRTAGVPAPHPVPCPACA</sequence>
<organism evidence="1 2">
    <name type="scientific">Brevundimonas phage vB_BpoS-Kikimora</name>
    <dbReference type="NCBI Taxonomy" id="2948601"/>
    <lineage>
        <taxon>Viruses</taxon>
        <taxon>Duplodnaviria</taxon>
        <taxon>Heunggongvirae</taxon>
        <taxon>Uroviricota</taxon>
        <taxon>Caudoviricetes</taxon>
        <taxon>Jeanschmidtviridae</taxon>
        <taxon>Kikimoravirus</taxon>
        <taxon>Kikimoravirus kikimora</taxon>
    </lineage>
</organism>
<evidence type="ECO:0000313" key="2">
    <source>
        <dbReference type="Proteomes" id="UP001056576"/>
    </source>
</evidence>
<protein>
    <submittedName>
        <fullName evidence="1">Uncharacterized protein</fullName>
    </submittedName>
</protein>
<reference evidence="1 2" key="1">
    <citation type="submission" date="2022-05" db="EMBL/GenBank/DDBJ databases">
        <authorList>
            <person name="Friedrich I."/>
            <person name="Poehlein A."/>
            <person name="Schneider D."/>
            <person name="Hertel R."/>
            <person name="Daniel R."/>
        </authorList>
    </citation>
    <scope>NUCLEOTIDE SEQUENCE [LARGE SCALE GENOMIC DNA]</scope>
</reference>
<gene>
    <name evidence="1" type="ORF">KIKIMORA_04230</name>
</gene>
<name>A0A9E7MRJ0_9CAUD</name>
<accession>A0A9E7MRJ0</accession>
<proteinExistence type="predicted"/>
<dbReference type="EMBL" id="ON529857">
    <property type="protein sequence ID" value="USN15541.1"/>
    <property type="molecule type" value="Genomic_DNA"/>
</dbReference>
<keyword evidence="2" id="KW-1185">Reference proteome</keyword>
<dbReference type="Proteomes" id="UP001056576">
    <property type="component" value="Segment"/>
</dbReference>